<protein>
    <submittedName>
        <fullName evidence="7">Glycerate dehydrogenase</fullName>
        <ecNumber evidence="7">1.1.1.29</ecNumber>
    </submittedName>
</protein>
<dbReference type="InterPro" id="IPR006140">
    <property type="entry name" value="D-isomer_DH_NAD-bd"/>
</dbReference>
<evidence type="ECO:0000256" key="1">
    <source>
        <dbReference type="ARBA" id="ARBA00005854"/>
    </source>
</evidence>
<dbReference type="Pfam" id="PF00389">
    <property type="entry name" value="2-Hacid_dh"/>
    <property type="match status" value="1"/>
</dbReference>
<evidence type="ECO:0000259" key="5">
    <source>
        <dbReference type="Pfam" id="PF00389"/>
    </source>
</evidence>
<feature type="domain" description="D-isomer specific 2-hydroxyacid dehydrogenase catalytic" evidence="5">
    <location>
        <begin position="43"/>
        <end position="334"/>
    </location>
</feature>
<gene>
    <name evidence="7" type="primary">hprA_1</name>
    <name evidence="7" type="ORF">PAM7066_02838</name>
</gene>
<evidence type="ECO:0000313" key="8">
    <source>
        <dbReference type="Proteomes" id="UP000193870"/>
    </source>
</evidence>
<dbReference type="GO" id="GO:0051287">
    <property type="term" value="F:NAD binding"/>
    <property type="evidence" value="ECO:0007669"/>
    <property type="project" value="InterPro"/>
</dbReference>
<dbReference type="InterPro" id="IPR050418">
    <property type="entry name" value="D-iso_2-hydroxyacid_DH_PdxB"/>
</dbReference>
<dbReference type="Proteomes" id="UP000193870">
    <property type="component" value="Unassembled WGS sequence"/>
</dbReference>
<evidence type="ECO:0000313" key="7">
    <source>
        <dbReference type="EMBL" id="SLN58384.1"/>
    </source>
</evidence>
<name>A0A1Y5T8I8_9RHOB</name>
<keyword evidence="2 4" id="KW-0560">Oxidoreductase</keyword>
<evidence type="ECO:0000256" key="2">
    <source>
        <dbReference type="ARBA" id="ARBA00023002"/>
    </source>
</evidence>
<dbReference type="InterPro" id="IPR043322">
    <property type="entry name" value="CtBP"/>
</dbReference>
<dbReference type="SUPFAM" id="SSF52283">
    <property type="entry name" value="Formate/glycerate dehydrogenase catalytic domain-like"/>
    <property type="match status" value="1"/>
</dbReference>
<dbReference type="STRING" id="315423.SAMN04488020_108130"/>
<dbReference type="GO" id="GO:0003714">
    <property type="term" value="F:transcription corepressor activity"/>
    <property type="evidence" value="ECO:0007669"/>
    <property type="project" value="InterPro"/>
</dbReference>
<dbReference type="CDD" id="cd05299">
    <property type="entry name" value="CtBP_dh"/>
    <property type="match status" value="1"/>
</dbReference>
<dbReference type="PANTHER" id="PTHR43761:SF1">
    <property type="entry name" value="D-ISOMER SPECIFIC 2-HYDROXYACID DEHYDROGENASE CATALYTIC DOMAIN-CONTAINING PROTEIN-RELATED"/>
    <property type="match status" value="1"/>
</dbReference>
<dbReference type="AlphaFoldDB" id="A0A1Y5T8I8"/>
<dbReference type="EC" id="1.1.1.29" evidence="7"/>
<comment type="similarity">
    <text evidence="1 4">Belongs to the D-isomer specific 2-hydroxyacid dehydrogenase family.</text>
</comment>
<evidence type="ECO:0000256" key="3">
    <source>
        <dbReference type="ARBA" id="ARBA00023027"/>
    </source>
</evidence>
<accession>A0A1Y5T8I8</accession>
<dbReference type="PANTHER" id="PTHR43761">
    <property type="entry name" value="D-ISOMER SPECIFIC 2-HYDROXYACID DEHYDROGENASE FAMILY PROTEIN (AFU_ORTHOLOGUE AFUA_1G13630)"/>
    <property type="match status" value="1"/>
</dbReference>
<dbReference type="PROSITE" id="PS00065">
    <property type="entry name" value="D_2_HYDROXYACID_DH_1"/>
    <property type="match status" value="1"/>
</dbReference>
<dbReference type="InterPro" id="IPR029752">
    <property type="entry name" value="D-isomer_DH_CS1"/>
</dbReference>
<sequence>MFRFHLLTPDAQYPDDAAIERETAGPGADWIIHRERQPEVIPADDWSRADALVVWHEMPIDSDVIARLDRCRIIVRAGVGFDHIDLDAAAARGIPVCNTPDYGTSEVADHAIAMMLNFKRGLTSYHRELMASPQDGFDHARAPLMGRLRGRTLGIVGLGRIGTATALRAKAFGLDVVCYDPHVSRGTEIAVGVRRVESLRELLAVSDVVSLHCPLTDETRGMINSETLGWMKPEAILVNTARGAIVDVPALLEALRKNVIAGAGLDVLPTEPPAEDDPISIAYAGRGDPLTGERLLLSPHAAWSSPESVADARRLAVETAMLCLTEGRIRNLVNNPGSTPMAAAE</sequence>
<dbReference type="GO" id="GO:0008465">
    <property type="term" value="F:hydroxypyruvate reductase (NADH) activity"/>
    <property type="evidence" value="ECO:0007669"/>
    <property type="project" value="UniProtKB-EC"/>
</dbReference>
<dbReference type="OrthoDB" id="9793626at2"/>
<keyword evidence="3" id="KW-0520">NAD</keyword>
<dbReference type="EMBL" id="FWFV01000008">
    <property type="protein sequence ID" value="SLN58384.1"/>
    <property type="molecule type" value="Genomic_DNA"/>
</dbReference>
<keyword evidence="8" id="KW-1185">Reference proteome</keyword>
<evidence type="ECO:0000259" key="6">
    <source>
        <dbReference type="Pfam" id="PF02826"/>
    </source>
</evidence>
<dbReference type="Gene3D" id="3.40.50.720">
    <property type="entry name" value="NAD(P)-binding Rossmann-like Domain"/>
    <property type="match status" value="2"/>
</dbReference>
<reference evidence="7 8" key="1">
    <citation type="submission" date="2017-03" db="EMBL/GenBank/DDBJ databases">
        <authorList>
            <person name="Afonso C.L."/>
            <person name="Miller P.J."/>
            <person name="Scott M.A."/>
            <person name="Spackman E."/>
            <person name="Goraichik I."/>
            <person name="Dimitrov K.M."/>
            <person name="Suarez D.L."/>
            <person name="Swayne D.E."/>
        </authorList>
    </citation>
    <scope>NUCLEOTIDE SEQUENCE [LARGE SCALE GENOMIC DNA]</scope>
    <source>
        <strain evidence="7 8">CECT 7066</strain>
    </source>
</reference>
<proteinExistence type="inferred from homology"/>
<dbReference type="Pfam" id="PF02826">
    <property type="entry name" value="2-Hacid_dh_C"/>
    <property type="match status" value="1"/>
</dbReference>
<organism evidence="7 8">
    <name type="scientific">Palleronia marisminoris</name>
    <dbReference type="NCBI Taxonomy" id="315423"/>
    <lineage>
        <taxon>Bacteria</taxon>
        <taxon>Pseudomonadati</taxon>
        <taxon>Pseudomonadota</taxon>
        <taxon>Alphaproteobacteria</taxon>
        <taxon>Rhodobacterales</taxon>
        <taxon>Roseobacteraceae</taxon>
        <taxon>Palleronia</taxon>
    </lineage>
</organism>
<dbReference type="InterPro" id="IPR029753">
    <property type="entry name" value="D-isomer_DH_CS"/>
</dbReference>
<dbReference type="InterPro" id="IPR006139">
    <property type="entry name" value="D-isomer_2_OHA_DH_cat_dom"/>
</dbReference>
<evidence type="ECO:0000256" key="4">
    <source>
        <dbReference type="RuleBase" id="RU003719"/>
    </source>
</evidence>
<dbReference type="SUPFAM" id="SSF51735">
    <property type="entry name" value="NAD(P)-binding Rossmann-fold domains"/>
    <property type="match status" value="1"/>
</dbReference>
<dbReference type="InterPro" id="IPR036291">
    <property type="entry name" value="NAD(P)-bd_dom_sf"/>
</dbReference>
<feature type="domain" description="D-isomer specific 2-hydroxyacid dehydrogenase NAD-binding" evidence="6">
    <location>
        <begin position="112"/>
        <end position="302"/>
    </location>
</feature>
<dbReference type="PROSITE" id="PS00670">
    <property type="entry name" value="D_2_HYDROXYACID_DH_2"/>
    <property type="match status" value="1"/>
</dbReference>